<dbReference type="SMART" id="SM00780">
    <property type="entry name" value="PIG-X"/>
    <property type="match status" value="1"/>
</dbReference>
<evidence type="ECO:0000256" key="3">
    <source>
        <dbReference type="ARBA" id="ARBA00010345"/>
    </source>
</evidence>
<accession>A0AAD4BQ16</accession>
<evidence type="ECO:0000256" key="10">
    <source>
        <dbReference type="ARBA" id="ARBA00023180"/>
    </source>
</evidence>
<dbReference type="PANTHER" id="PTHR28533">
    <property type="entry name" value="PROTEIN PBN1"/>
    <property type="match status" value="1"/>
</dbReference>
<sequence>MSLTVMSHFLQPQHGFHSTLSTIFALDPPLPDCSFFTLYTLPQTIIIDRHELMDRRLSFEFWGESNLELPVFALNQTANSLLLMNATVTGARPKQVAVDIPVHARYGEPGTHPLVITIPSPTFFWGCPLSASVSSSVFSSESPLANSTLLSSLAYFSVPSASSYLASLQVPVASKRDLFPVEMGTATVILMAFLWLVNRSWRVATALQSCHLKEQ</sequence>
<dbReference type="InterPro" id="IPR013233">
    <property type="entry name" value="PIG-X/PBN1"/>
</dbReference>
<comment type="caution">
    <text evidence="12">The sequence shown here is derived from an EMBL/GenBank/DDBJ whole genome shotgun (WGS) entry which is preliminary data.</text>
</comment>
<keyword evidence="13" id="KW-1185">Reference proteome</keyword>
<evidence type="ECO:0000313" key="13">
    <source>
        <dbReference type="Proteomes" id="UP001194468"/>
    </source>
</evidence>
<evidence type="ECO:0000256" key="7">
    <source>
        <dbReference type="ARBA" id="ARBA00022824"/>
    </source>
</evidence>
<comment type="pathway">
    <text evidence="2 11">Glycolipid biosynthesis; glycosylphosphatidylinositol-anchor biosynthesis.</text>
</comment>
<dbReference type="GO" id="GO:0006506">
    <property type="term" value="P:GPI anchor biosynthetic process"/>
    <property type="evidence" value="ECO:0007669"/>
    <property type="project" value="UniProtKB-KW"/>
</dbReference>
<evidence type="ECO:0000256" key="1">
    <source>
        <dbReference type="ARBA" id="ARBA00004643"/>
    </source>
</evidence>
<evidence type="ECO:0000313" key="12">
    <source>
        <dbReference type="EMBL" id="KAF8436952.1"/>
    </source>
</evidence>
<keyword evidence="6 11" id="KW-0812">Transmembrane</keyword>
<dbReference type="GO" id="GO:0005789">
    <property type="term" value="C:endoplasmic reticulum membrane"/>
    <property type="evidence" value="ECO:0007669"/>
    <property type="project" value="UniProtKB-SubCell"/>
</dbReference>
<dbReference type="GO" id="GO:1990529">
    <property type="term" value="C:glycosylphosphatidylinositol-mannosyltransferase I complex"/>
    <property type="evidence" value="ECO:0007669"/>
    <property type="project" value="TreeGrafter"/>
</dbReference>
<comment type="similarity">
    <text evidence="3 11">Belongs to the PIGX family.</text>
</comment>
<reference evidence="12" key="1">
    <citation type="submission" date="2019-10" db="EMBL/GenBank/DDBJ databases">
        <authorList>
            <consortium name="DOE Joint Genome Institute"/>
            <person name="Kuo A."/>
            <person name="Miyauchi S."/>
            <person name="Kiss E."/>
            <person name="Drula E."/>
            <person name="Kohler A."/>
            <person name="Sanchez-Garcia M."/>
            <person name="Andreopoulos B."/>
            <person name="Barry K.W."/>
            <person name="Bonito G."/>
            <person name="Buee M."/>
            <person name="Carver A."/>
            <person name="Chen C."/>
            <person name="Cichocki N."/>
            <person name="Clum A."/>
            <person name="Culley D."/>
            <person name="Crous P.W."/>
            <person name="Fauchery L."/>
            <person name="Girlanda M."/>
            <person name="Hayes R."/>
            <person name="Keri Z."/>
            <person name="LaButti K."/>
            <person name="Lipzen A."/>
            <person name="Lombard V."/>
            <person name="Magnuson J."/>
            <person name="Maillard F."/>
            <person name="Morin E."/>
            <person name="Murat C."/>
            <person name="Nolan M."/>
            <person name="Ohm R."/>
            <person name="Pangilinan J."/>
            <person name="Pereira M."/>
            <person name="Perotto S."/>
            <person name="Peter M."/>
            <person name="Riley R."/>
            <person name="Sitrit Y."/>
            <person name="Stielow B."/>
            <person name="Szollosi G."/>
            <person name="Zifcakova L."/>
            <person name="Stursova M."/>
            <person name="Spatafora J.W."/>
            <person name="Tedersoo L."/>
            <person name="Vaario L.-M."/>
            <person name="Yamada A."/>
            <person name="Yan M."/>
            <person name="Wang P."/>
            <person name="Xu J."/>
            <person name="Bruns T."/>
            <person name="Baldrian P."/>
            <person name="Vilgalys R."/>
            <person name="Henrissat B."/>
            <person name="Grigoriev I.V."/>
            <person name="Hibbett D."/>
            <person name="Nagy L.G."/>
            <person name="Martin F.M."/>
        </authorList>
    </citation>
    <scope>NUCLEOTIDE SEQUENCE</scope>
    <source>
        <strain evidence="12">BED1</strain>
    </source>
</reference>
<dbReference type="PANTHER" id="PTHR28533:SF1">
    <property type="entry name" value="PROTEIN PBN1"/>
    <property type="match status" value="1"/>
</dbReference>
<protein>
    <recommendedName>
        <fullName evidence="4 11">Protein PBN1</fullName>
    </recommendedName>
</protein>
<dbReference type="Proteomes" id="UP001194468">
    <property type="component" value="Unassembled WGS sequence"/>
</dbReference>
<evidence type="ECO:0000256" key="2">
    <source>
        <dbReference type="ARBA" id="ARBA00004687"/>
    </source>
</evidence>
<comment type="subcellular location">
    <subcellularLocation>
        <location evidence="11">Endoplasmic reticulum membrane</location>
        <topology evidence="11">Single-pass membrane protein</topology>
    </subcellularLocation>
    <subcellularLocation>
        <location evidence="1">Endoplasmic reticulum membrane</location>
        <topology evidence="1">Single-pass type III membrane protein</topology>
    </subcellularLocation>
</comment>
<comment type="function">
    <text evidence="11">Required for proper folding and/or the stability of a subset of proteins in the endoplasmic reticulum. Component of glycosylphosphatidylinositol-mannosyltransferase 1 which transfers the first of the 4 mannoses in the GPI-anchor precursors during GPI-anchor biosynthesis. Probably acts by stabilizing the mannosyltransferase GPI14.</text>
</comment>
<evidence type="ECO:0000256" key="4">
    <source>
        <dbReference type="ARBA" id="ARBA00020410"/>
    </source>
</evidence>
<dbReference type="Pfam" id="PF08320">
    <property type="entry name" value="PIG-X"/>
    <property type="match status" value="1"/>
</dbReference>
<feature type="transmembrane region" description="Helical" evidence="11">
    <location>
        <begin position="178"/>
        <end position="197"/>
    </location>
</feature>
<dbReference type="GO" id="GO:0000030">
    <property type="term" value="F:mannosyltransferase activity"/>
    <property type="evidence" value="ECO:0007669"/>
    <property type="project" value="TreeGrafter"/>
</dbReference>
<dbReference type="AlphaFoldDB" id="A0AAD4BQ16"/>
<evidence type="ECO:0000256" key="9">
    <source>
        <dbReference type="ARBA" id="ARBA00023136"/>
    </source>
</evidence>
<keyword evidence="9 11" id="KW-0472">Membrane</keyword>
<dbReference type="InterPro" id="IPR042322">
    <property type="entry name" value="Pbn1"/>
</dbReference>
<proteinExistence type="inferred from homology"/>
<name>A0AAD4BQ16_BOLED</name>
<evidence type="ECO:0000256" key="6">
    <source>
        <dbReference type="ARBA" id="ARBA00022692"/>
    </source>
</evidence>
<keyword evidence="10" id="KW-0325">Glycoprotein</keyword>
<keyword evidence="7 11" id="KW-0256">Endoplasmic reticulum</keyword>
<keyword evidence="8 11" id="KW-1133">Transmembrane helix</keyword>
<dbReference type="EMBL" id="WHUW01000020">
    <property type="protein sequence ID" value="KAF8436952.1"/>
    <property type="molecule type" value="Genomic_DNA"/>
</dbReference>
<evidence type="ECO:0000256" key="11">
    <source>
        <dbReference type="RuleBase" id="RU366056"/>
    </source>
</evidence>
<gene>
    <name evidence="12" type="ORF">L210DRAFT_3647760</name>
</gene>
<evidence type="ECO:0000256" key="5">
    <source>
        <dbReference type="ARBA" id="ARBA00022502"/>
    </source>
</evidence>
<reference evidence="12" key="2">
    <citation type="journal article" date="2020" name="Nat. Commun.">
        <title>Large-scale genome sequencing of mycorrhizal fungi provides insights into the early evolution of symbiotic traits.</title>
        <authorList>
            <person name="Miyauchi S."/>
            <person name="Kiss E."/>
            <person name="Kuo A."/>
            <person name="Drula E."/>
            <person name="Kohler A."/>
            <person name="Sanchez-Garcia M."/>
            <person name="Morin E."/>
            <person name="Andreopoulos B."/>
            <person name="Barry K.W."/>
            <person name="Bonito G."/>
            <person name="Buee M."/>
            <person name="Carver A."/>
            <person name="Chen C."/>
            <person name="Cichocki N."/>
            <person name="Clum A."/>
            <person name="Culley D."/>
            <person name="Crous P.W."/>
            <person name="Fauchery L."/>
            <person name="Girlanda M."/>
            <person name="Hayes R.D."/>
            <person name="Keri Z."/>
            <person name="LaButti K."/>
            <person name="Lipzen A."/>
            <person name="Lombard V."/>
            <person name="Magnuson J."/>
            <person name="Maillard F."/>
            <person name="Murat C."/>
            <person name="Nolan M."/>
            <person name="Ohm R.A."/>
            <person name="Pangilinan J."/>
            <person name="Pereira M.F."/>
            <person name="Perotto S."/>
            <person name="Peter M."/>
            <person name="Pfister S."/>
            <person name="Riley R."/>
            <person name="Sitrit Y."/>
            <person name="Stielow J.B."/>
            <person name="Szollosi G."/>
            <person name="Zifcakova L."/>
            <person name="Stursova M."/>
            <person name="Spatafora J.W."/>
            <person name="Tedersoo L."/>
            <person name="Vaario L.M."/>
            <person name="Yamada A."/>
            <person name="Yan M."/>
            <person name="Wang P."/>
            <person name="Xu J."/>
            <person name="Bruns T."/>
            <person name="Baldrian P."/>
            <person name="Vilgalys R."/>
            <person name="Dunand C."/>
            <person name="Henrissat B."/>
            <person name="Grigoriev I.V."/>
            <person name="Hibbett D."/>
            <person name="Nagy L.G."/>
            <person name="Martin F.M."/>
        </authorList>
    </citation>
    <scope>NUCLEOTIDE SEQUENCE</scope>
    <source>
        <strain evidence="12">BED1</strain>
    </source>
</reference>
<organism evidence="12 13">
    <name type="scientific">Boletus edulis BED1</name>
    <dbReference type="NCBI Taxonomy" id="1328754"/>
    <lineage>
        <taxon>Eukaryota</taxon>
        <taxon>Fungi</taxon>
        <taxon>Dikarya</taxon>
        <taxon>Basidiomycota</taxon>
        <taxon>Agaricomycotina</taxon>
        <taxon>Agaricomycetes</taxon>
        <taxon>Agaricomycetidae</taxon>
        <taxon>Boletales</taxon>
        <taxon>Boletineae</taxon>
        <taxon>Boletaceae</taxon>
        <taxon>Boletoideae</taxon>
        <taxon>Boletus</taxon>
    </lineage>
</organism>
<evidence type="ECO:0000256" key="8">
    <source>
        <dbReference type="ARBA" id="ARBA00022989"/>
    </source>
</evidence>
<keyword evidence="5 11" id="KW-0337">GPI-anchor biosynthesis</keyword>